<gene>
    <name evidence="9" type="ORF">IDM40_06125</name>
</gene>
<evidence type="ECO:0000256" key="2">
    <source>
        <dbReference type="ARBA" id="ARBA00022448"/>
    </source>
</evidence>
<keyword evidence="2" id="KW-0813">Transport</keyword>
<evidence type="ECO:0000256" key="6">
    <source>
        <dbReference type="ARBA" id="ARBA00023136"/>
    </source>
</evidence>
<evidence type="ECO:0000256" key="4">
    <source>
        <dbReference type="ARBA" id="ARBA00022692"/>
    </source>
</evidence>
<dbReference type="Proteomes" id="UP000806528">
    <property type="component" value="Unassembled WGS sequence"/>
</dbReference>
<dbReference type="EMBL" id="JADBGI010000004">
    <property type="protein sequence ID" value="MBE2998283.1"/>
    <property type="molecule type" value="Genomic_DNA"/>
</dbReference>
<dbReference type="InterPro" id="IPR055348">
    <property type="entry name" value="DctQ"/>
</dbReference>
<keyword evidence="10" id="KW-1185">Reference proteome</keyword>
<keyword evidence="4 7" id="KW-0812">Transmembrane</keyword>
<feature type="transmembrane region" description="Helical" evidence="7">
    <location>
        <begin position="129"/>
        <end position="150"/>
    </location>
</feature>
<proteinExistence type="predicted"/>
<evidence type="ECO:0000256" key="7">
    <source>
        <dbReference type="SAM" id="Phobius"/>
    </source>
</evidence>
<dbReference type="RefSeq" id="WP_193120921.1">
    <property type="nucleotide sequence ID" value="NZ_JADBGI010000004.1"/>
</dbReference>
<feature type="transmembrane region" description="Helical" evidence="7">
    <location>
        <begin position="86"/>
        <end position="109"/>
    </location>
</feature>
<accession>A0ABR9P349</accession>
<sequence length="164" mass="17742">MPVFDFLTYRVFQPLAALALLSTMFIMAGNAVARIITGSSPGWVVTFLTELGMPAIVFFGLVYTTAVQGHIRVTSFVQNRPPRFRLAFRIVGWVCGVLFLVPIGLANAVTAVRRFDEPSGQAWSLHPSIAYGMVAVSTLVAAAVLVRFLLRPAEHAAAEEAHPG</sequence>
<keyword evidence="6 7" id="KW-0472">Membrane</keyword>
<keyword evidence="3" id="KW-1003">Cell membrane</keyword>
<organism evidence="9 10">
    <name type="scientific">Nocardiopsis coralli</name>
    <dbReference type="NCBI Taxonomy" id="2772213"/>
    <lineage>
        <taxon>Bacteria</taxon>
        <taxon>Bacillati</taxon>
        <taxon>Actinomycetota</taxon>
        <taxon>Actinomycetes</taxon>
        <taxon>Streptosporangiales</taxon>
        <taxon>Nocardiopsidaceae</taxon>
        <taxon>Nocardiopsis</taxon>
    </lineage>
</organism>
<protein>
    <submittedName>
        <fullName evidence="9">TRAP transporter small permease subunit</fullName>
    </submittedName>
</protein>
<comment type="caution">
    <text evidence="9">The sequence shown here is derived from an EMBL/GenBank/DDBJ whole genome shotgun (WGS) entry which is preliminary data.</text>
</comment>
<evidence type="ECO:0000313" key="10">
    <source>
        <dbReference type="Proteomes" id="UP000806528"/>
    </source>
</evidence>
<dbReference type="Pfam" id="PF04290">
    <property type="entry name" value="DctQ"/>
    <property type="match status" value="1"/>
</dbReference>
<evidence type="ECO:0000313" key="9">
    <source>
        <dbReference type="EMBL" id="MBE2998283.1"/>
    </source>
</evidence>
<evidence type="ECO:0000256" key="3">
    <source>
        <dbReference type="ARBA" id="ARBA00022475"/>
    </source>
</evidence>
<keyword evidence="5 7" id="KW-1133">Transmembrane helix</keyword>
<feature type="domain" description="Tripartite ATP-independent periplasmic transporters DctQ component" evidence="8">
    <location>
        <begin position="24"/>
        <end position="152"/>
    </location>
</feature>
<reference evidence="9 10" key="1">
    <citation type="submission" date="2020-09" db="EMBL/GenBank/DDBJ databases">
        <title>Diversity and distribution of actinomycetes associated with coral in the coast of Hainan.</title>
        <authorList>
            <person name="Li F."/>
        </authorList>
    </citation>
    <scope>NUCLEOTIDE SEQUENCE [LARGE SCALE GENOMIC DNA]</scope>
    <source>
        <strain evidence="9 10">HNM0947</strain>
    </source>
</reference>
<evidence type="ECO:0000259" key="8">
    <source>
        <dbReference type="Pfam" id="PF04290"/>
    </source>
</evidence>
<comment type="subcellular location">
    <subcellularLocation>
        <location evidence="1">Cell membrane</location>
        <topology evidence="1">Multi-pass membrane protein</topology>
    </subcellularLocation>
</comment>
<feature type="transmembrane region" description="Helical" evidence="7">
    <location>
        <begin position="43"/>
        <end position="66"/>
    </location>
</feature>
<evidence type="ECO:0000256" key="1">
    <source>
        <dbReference type="ARBA" id="ARBA00004651"/>
    </source>
</evidence>
<evidence type="ECO:0000256" key="5">
    <source>
        <dbReference type="ARBA" id="ARBA00022989"/>
    </source>
</evidence>
<name>A0ABR9P349_9ACTN</name>